<evidence type="ECO:0000313" key="4">
    <source>
        <dbReference type="EnsemblPlants" id="EMT25364"/>
    </source>
</evidence>
<name>M8BTU1_AEGTA</name>
<feature type="region of interest" description="Disordered" evidence="3">
    <location>
        <begin position="162"/>
        <end position="188"/>
    </location>
</feature>
<dbReference type="InterPro" id="IPR051229">
    <property type="entry name" value="ALYREF_mRNA_export"/>
</dbReference>
<dbReference type="PANTHER" id="PTHR19965:SF33">
    <property type="entry name" value="THO COMPLEX SUBUNIT 4D"/>
    <property type="match status" value="1"/>
</dbReference>
<organism evidence="4">
    <name type="scientific">Aegilops tauschii</name>
    <name type="common">Tausch's goatgrass</name>
    <name type="synonym">Aegilops squarrosa</name>
    <dbReference type="NCBI Taxonomy" id="37682"/>
    <lineage>
        <taxon>Eukaryota</taxon>
        <taxon>Viridiplantae</taxon>
        <taxon>Streptophyta</taxon>
        <taxon>Embryophyta</taxon>
        <taxon>Tracheophyta</taxon>
        <taxon>Spermatophyta</taxon>
        <taxon>Magnoliopsida</taxon>
        <taxon>Liliopsida</taxon>
        <taxon>Poales</taxon>
        <taxon>Poaceae</taxon>
        <taxon>BOP clade</taxon>
        <taxon>Pooideae</taxon>
        <taxon>Triticodae</taxon>
        <taxon>Triticeae</taxon>
        <taxon>Triticinae</taxon>
        <taxon>Aegilops</taxon>
    </lineage>
</organism>
<dbReference type="PROSITE" id="PS50102">
    <property type="entry name" value="RRM"/>
    <property type="match status" value="1"/>
</dbReference>
<dbReference type="AlphaFoldDB" id="M8BTU1"/>
<dbReference type="InterPro" id="IPR000504">
    <property type="entry name" value="RRM_dom"/>
</dbReference>
<proteinExistence type="predicted"/>
<evidence type="ECO:0000256" key="1">
    <source>
        <dbReference type="ARBA" id="ARBA00022884"/>
    </source>
</evidence>
<sequence>MTWRPDLFSDSMAASGIETGTKLYISNLDYRVSNEDIKELFSEVGHLKRFAVHFDGYGRQNGTAEVVFTRRSDAIAALKRYNNVLLDGKSMKIEVIGSDLGLSMTPRINVVGASNGRATRTVVMTPETGRRGGGSSTRPLSNPTTRLNRGAFQAGRGAFQAGRGGGRGYAPSQAQFQGRGRGRGEEMGTEMKSSAERLEALAKEYPGYIMELLAHVLDNDNLTVKYIPEDIKALFETPSGFAIDSGYLYDINIDYTGIQIESEFGEQDRKYHSRKLLAYLHYYINPDIKPEMISGLKTDHWDTVTHATALIKLIGESVPTPKSMFTEDERKKMLEGVGKYGDEIDRATMREIFSRMCTSVHTFY</sequence>
<dbReference type="Gene3D" id="3.30.70.330">
    <property type="match status" value="1"/>
</dbReference>
<reference evidence="4" key="1">
    <citation type="submission" date="2015-06" db="UniProtKB">
        <authorList>
            <consortium name="EnsemblPlants"/>
        </authorList>
    </citation>
    <scope>IDENTIFICATION</scope>
</reference>
<dbReference type="SMART" id="SM00360">
    <property type="entry name" value="RRM"/>
    <property type="match status" value="1"/>
</dbReference>
<dbReference type="GO" id="GO:0006406">
    <property type="term" value="P:mRNA export from nucleus"/>
    <property type="evidence" value="ECO:0007669"/>
    <property type="project" value="TreeGrafter"/>
</dbReference>
<feature type="region of interest" description="Disordered" evidence="3">
    <location>
        <begin position="126"/>
        <end position="147"/>
    </location>
</feature>
<dbReference type="SUPFAM" id="SSF54928">
    <property type="entry name" value="RNA-binding domain, RBD"/>
    <property type="match status" value="1"/>
</dbReference>
<accession>M8BTU1</accession>
<dbReference type="PANTHER" id="PTHR19965">
    <property type="entry name" value="RNA AND EXPORT FACTOR BINDING PROTEIN"/>
    <property type="match status" value="1"/>
</dbReference>
<dbReference type="Pfam" id="PF00076">
    <property type="entry name" value="RRM_1"/>
    <property type="match status" value="1"/>
</dbReference>
<dbReference type="InterPro" id="IPR012677">
    <property type="entry name" value="Nucleotide-bd_a/b_plait_sf"/>
</dbReference>
<dbReference type="CDD" id="cd12680">
    <property type="entry name" value="RRM_THOC4"/>
    <property type="match status" value="1"/>
</dbReference>
<dbReference type="GO" id="GO:0005634">
    <property type="term" value="C:nucleus"/>
    <property type="evidence" value="ECO:0007669"/>
    <property type="project" value="TreeGrafter"/>
</dbReference>
<keyword evidence="1 2" id="KW-0694">RNA-binding</keyword>
<protein>
    <submittedName>
        <fullName evidence="4">THO complex subunit 4</fullName>
    </submittedName>
</protein>
<dbReference type="InterPro" id="IPR035979">
    <property type="entry name" value="RBD_domain_sf"/>
</dbReference>
<dbReference type="EnsemblPlants" id="EMT25364">
    <property type="protein sequence ID" value="EMT25364"/>
    <property type="gene ID" value="F775_00431"/>
</dbReference>
<evidence type="ECO:0000256" key="2">
    <source>
        <dbReference type="PROSITE-ProRule" id="PRU00176"/>
    </source>
</evidence>
<evidence type="ECO:0000256" key="3">
    <source>
        <dbReference type="SAM" id="MobiDB-lite"/>
    </source>
</evidence>
<dbReference type="GO" id="GO:0003729">
    <property type="term" value="F:mRNA binding"/>
    <property type="evidence" value="ECO:0007669"/>
    <property type="project" value="TreeGrafter"/>
</dbReference>